<dbReference type="SMART" id="SM00422">
    <property type="entry name" value="HTH_MERR"/>
    <property type="match status" value="1"/>
</dbReference>
<dbReference type="Proteomes" id="UP000182840">
    <property type="component" value="Chromosome"/>
</dbReference>
<feature type="domain" description="HTH merR-type" evidence="3">
    <location>
        <begin position="24"/>
        <end position="91"/>
    </location>
</feature>
<dbReference type="GO" id="GO:0003677">
    <property type="term" value="F:DNA binding"/>
    <property type="evidence" value="ECO:0007669"/>
    <property type="project" value="UniProtKB-KW"/>
</dbReference>
<proteinExistence type="predicted"/>
<dbReference type="OrthoDB" id="9803659at2"/>
<dbReference type="SUPFAM" id="SSF46955">
    <property type="entry name" value="Putative DNA-binding domain"/>
    <property type="match status" value="1"/>
</dbReference>
<dbReference type="PANTHER" id="PTHR30204">
    <property type="entry name" value="REDOX-CYCLING DRUG-SENSING TRANSCRIPTIONAL ACTIVATOR SOXR"/>
    <property type="match status" value="1"/>
</dbReference>
<dbReference type="STRING" id="1670800.BSQ44_20370"/>
<dbReference type="KEGG" id="meso:BSQ44_20370"/>
<evidence type="ECO:0000259" key="3">
    <source>
        <dbReference type="PROSITE" id="PS50937"/>
    </source>
</evidence>
<keyword evidence="2" id="KW-0175">Coiled coil</keyword>
<dbReference type="PANTHER" id="PTHR30204:SF58">
    <property type="entry name" value="HTH-TYPE TRANSCRIPTIONAL REGULATOR YFMP"/>
    <property type="match status" value="1"/>
</dbReference>
<dbReference type="InterPro" id="IPR009061">
    <property type="entry name" value="DNA-bd_dom_put_sf"/>
</dbReference>
<evidence type="ECO:0000313" key="5">
    <source>
        <dbReference type="Proteomes" id="UP000182840"/>
    </source>
</evidence>
<dbReference type="Pfam" id="PF13411">
    <property type="entry name" value="MerR_1"/>
    <property type="match status" value="1"/>
</dbReference>
<dbReference type="Gene3D" id="1.10.1660.10">
    <property type="match status" value="1"/>
</dbReference>
<dbReference type="CDD" id="cd04776">
    <property type="entry name" value="HTH_GnyR"/>
    <property type="match status" value="1"/>
</dbReference>
<protein>
    <submittedName>
        <fullName evidence="4">Transcriptional regulator</fullName>
    </submittedName>
</protein>
<accession>A0A1L3SZC1</accession>
<dbReference type="InterPro" id="IPR047057">
    <property type="entry name" value="MerR_fam"/>
</dbReference>
<organism evidence="4 5">
    <name type="scientific">Aquibium oceanicum</name>
    <dbReference type="NCBI Taxonomy" id="1670800"/>
    <lineage>
        <taxon>Bacteria</taxon>
        <taxon>Pseudomonadati</taxon>
        <taxon>Pseudomonadota</taxon>
        <taxon>Alphaproteobacteria</taxon>
        <taxon>Hyphomicrobiales</taxon>
        <taxon>Phyllobacteriaceae</taxon>
        <taxon>Aquibium</taxon>
    </lineage>
</organism>
<keyword evidence="5" id="KW-1185">Reference proteome</keyword>
<feature type="coiled-coil region" evidence="2">
    <location>
        <begin position="99"/>
        <end position="150"/>
    </location>
</feature>
<gene>
    <name evidence="4" type="ORF">BSQ44_20370</name>
</gene>
<reference evidence="5" key="1">
    <citation type="submission" date="2016-11" db="EMBL/GenBank/DDBJ databases">
        <title>Mesorhizobium oceanicum sp. nov., isolated from deep seawater in South China Sea.</title>
        <authorList>
            <person name="Fu G.-Y."/>
        </authorList>
    </citation>
    <scope>NUCLEOTIDE SEQUENCE [LARGE SCALE GENOMIC DNA]</scope>
    <source>
        <strain evidence="5">B7</strain>
    </source>
</reference>
<evidence type="ECO:0000256" key="1">
    <source>
        <dbReference type="ARBA" id="ARBA00023125"/>
    </source>
</evidence>
<dbReference type="AlphaFoldDB" id="A0A1L3SZC1"/>
<dbReference type="GO" id="GO:0003700">
    <property type="term" value="F:DNA-binding transcription factor activity"/>
    <property type="evidence" value="ECO:0007669"/>
    <property type="project" value="InterPro"/>
</dbReference>
<sequence length="150" mass="17452">MKRVSAIEVMANASDAFAEPHDDYVRIGDMAKNFGVTLRTLRFYEDKGLIQPKREGNTRLYSRRERARLQLILLGRNVGFSLREVKQMMDLYDPHGTNTKQLRVAFEKSEKQLSRLERQRQQLDEAIAQLREAMNVVRDALEERQKLSAA</sequence>
<keyword evidence="1" id="KW-0238">DNA-binding</keyword>
<dbReference type="RefSeq" id="WP_072608187.1">
    <property type="nucleotide sequence ID" value="NZ_CP018171.1"/>
</dbReference>
<dbReference type="InterPro" id="IPR000551">
    <property type="entry name" value="MerR-type_HTH_dom"/>
</dbReference>
<name>A0A1L3SZC1_9HYPH</name>
<evidence type="ECO:0000256" key="2">
    <source>
        <dbReference type="SAM" id="Coils"/>
    </source>
</evidence>
<dbReference type="PROSITE" id="PS50937">
    <property type="entry name" value="HTH_MERR_2"/>
    <property type="match status" value="1"/>
</dbReference>
<dbReference type="EMBL" id="CP018171">
    <property type="protein sequence ID" value="APH74730.1"/>
    <property type="molecule type" value="Genomic_DNA"/>
</dbReference>
<evidence type="ECO:0000313" key="4">
    <source>
        <dbReference type="EMBL" id="APH74730.1"/>
    </source>
</evidence>